<dbReference type="AlphaFoldDB" id="A0A1J4MJ60"/>
<dbReference type="EMBL" id="LRBP01000012">
    <property type="protein sequence ID" value="OII74265.1"/>
    <property type="molecule type" value="Genomic_DNA"/>
</dbReference>
<evidence type="ECO:0000313" key="3">
    <source>
        <dbReference type="EMBL" id="OII74265.1"/>
    </source>
</evidence>
<dbReference type="VEuPathDB" id="CryptoDB:cubi_01109"/>
<accession>A0A1J4MJ60</accession>
<dbReference type="GO" id="GO:0005737">
    <property type="term" value="C:cytoplasm"/>
    <property type="evidence" value="ECO:0007669"/>
    <property type="project" value="TreeGrafter"/>
</dbReference>
<feature type="domain" description="GATOR2 complex protein MIO zinc-ribbon like" evidence="2">
    <location>
        <begin position="1104"/>
        <end position="1191"/>
    </location>
</feature>
<dbReference type="InterPro" id="IPR015943">
    <property type="entry name" value="WD40/YVTN_repeat-like_dom_sf"/>
</dbReference>
<dbReference type="GeneID" id="39977900"/>
<sequence length="1199" mass="139635">MNRNSIICQCNVDPTVFFYFSGKKSHRKLGLYLVDNFAHGNIIQTNENTNKSKLFFTPATSEASDSIFLEESSVEDLFQFFPTFSWSRNSIVGAFTTGISQKIRILSLTRGQIEISEKIDIPNYFCSCLDFNNNENLHLLASSNIKYCNFQHFSQGFISIIDINTKQKIVKFHNKLNFDRSNNVFGYPSNVKWINSNFLVSGWKFCDFSSQLHFHDIRIKDSIFVTNVVKSCNEFLSVSQPGGNYLLASNLNNNISLFDIRLMKNEIRQNNIRTINSIYFNDHEINDLQWFPNEKHDISIFTSDGIFITRLSHRTHSHISFEANKSDRYSENIDIEWNDRLLENFKPLNLRENFSDTFCWVDSLSRSNIRHSLVYTDSESAYLISNLDVKINSFVSFHSTQLSHSMNEKNKSKQSNYEVLNFSKLFGYSWVPYRLMKYYKDDNTKIEEYNCIELLRRLENLNSAEARNLVLNQNDQNTLTNIGIFPKAGDNVNNIIKMMKSASHAFNYLSTLPDHIVHWKDLLRQLNKQKSSFINEKIPIFKKLILPAIRDLIYTFKYLTENIDISSQLKFINVKHEDSEAKSCKDSNKKENLNHIEVFSSSLREKLINLFGVSSFMIETPFFIDNNDPRQLESFFTAFFWNCITLQYHNFISHGDKLSNILDNFIENENKLLKTSFLKNIKLFFNSAGIFISNLYYSEGLSKISLSKEDIQFYYYSIISTSEHLLDEDYYLPIWNSNIHLESTLQLSIRFIVTFSKFISTNEQSQQFSSYLLEELLVPSMEINTYIYIPVNLLLLIGIYYLKLEEISHLIEIMIRKVAKNGFLDGITILGFNTFTDETYLMINLPENQNSEHMDVIFGNSNFDGNTDSTCLESDSNKNKNISYNSSSDVFLKQIFHNYLSFSFGDIQTVALIGSCIPNLTYGFNTNMELLEVCINEYKNLLKNNSLIYYLINNSNAMNLSINGSKPTKFNKNVSSILYELNILRSSYYKIIQIDQDELKSPIPTGNVLFCYYCEQPLHQSYFEHNYLLDKMILRPDCNSVISQSYKADFNEIQTEKKELNIKNIYNRDSQVGYPLRRASKNITSMNNLIQSEISTSSDLSSMILNCPNKYCNKPLPRCVICLAEMSINVINISVNDEATRKDYNQPYNYNISKWYTWCLHCHHGGCFKHISEWFECFDECPVPECNCWCNSVDHWYKL</sequence>
<dbReference type="Pfam" id="PF17034">
    <property type="entry name" value="zinc_ribbon_16"/>
    <property type="match status" value="1"/>
</dbReference>
<comment type="caution">
    <text evidence="3">The sequence shown here is derived from an EMBL/GenBank/DDBJ whole genome shotgun (WGS) entry which is preliminary data.</text>
</comment>
<dbReference type="SUPFAM" id="SSF50978">
    <property type="entry name" value="WD40 repeat-like"/>
    <property type="match status" value="1"/>
</dbReference>
<dbReference type="Proteomes" id="UP000186176">
    <property type="component" value="Unassembled WGS sequence"/>
</dbReference>
<evidence type="ECO:0000313" key="4">
    <source>
        <dbReference type="Proteomes" id="UP000186176"/>
    </source>
</evidence>
<proteinExistence type="inferred from homology"/>
<evidence type="ECO:0000259" key="2">
    <source>
        <dbReference type="Pfam" id="PF17034"/>
    </source>
</evidence>
<dbReference type="PANTHER" id="PTHR16453">
    <property type="entry name" value="WD40 DOMAIN-CONTAINING PROTEIN MIO FAMILY MEMBER"/>
    <property type="match status" value="1"/>
</dbReference>
<dbReference type="InterPro" id="IPR031488">
    <property type="entry name" value="Zn_ribbon_mio"/>
</dbReference>
<dbReference type="RefSeq" id="XP_028875458.1">
    <property type="nucleotide sequence ID" value="XM_029018121.1"/>
</dbReference>
<organism evidence="3 4">
    <name type="scientific">Cryptosporidium ubiquitum</name>
    <dbReference type="NCBI Taxonomy" id="857276"/>
    <lineage>
        <taxon>Eukaryota</taxon>
        <taxon>Sar</taxon>
        <taxon>Alveolata</taxon>
        <taxon>Apicomplexa</taxon>
        <taxon>Conoidasida</taxon>
        <taxon>Coccidia</taxon>
        <taxon>Eucoccidiorida</taxon>
        <taxon>Eimeriorina</taxon>
        <taxon>Cryptosporidiidae</taxon>
        <taxon>Cryptosporidium</taxon>
    </lineage>
</organism>
<reference evidence="3 4" key="1">
    <citation type="submission" date="2016-10" db="EMBL/GenBank/DDBJ databases">
        <title>Reductive evolution of mitochondrial metabolism and differential evolution of invasion-related proteins in Cryptosporidium.</title>
        <authorList>
            <person name="Liu S."/>
            <person name="Roellig D.M."/>
            <person name="Guo Y."/>
            <person name="Li N."/>
            <person name="Frace M.A."/>
            <person name="Tang K."/>
            <person name="Zhang L."/>
            <person name="Feng Y."/>
            <person name="Xiao L."/>
        </authorList>
    </citation>
    <scope>NUCLEOTIDE SEQUENCE [LARGE SCALE GENOMIC DNA]</scope>
    <source>
        <strain evidence="3">39726</strain>
    </source>
</reference>
<dbReference type="CDD" id="cd16691">
    <property type="entry name" value="mRING-H2-C3H3C2_Mio"/>
    <property type="match status" value="1"/>
</dbReference>
<dbReference type="InterPro" id="IPR036322">
    <property type="entry name" value="WD40_repeat_dom_sf"/>
</dbReference>
<dbReference type="GO" id="GO:0034198">
    <property type="term" value="P:cellular response to amino acid starvation"/>
    <property type="evidence" value="ECO:0007669"/>
    <property type="project" value="TreeGrafter"/>
</dbReference>
<dbReference type="PANTHER" id="PTHR16453:SF9">
    <property type="entry name" value="GATOR COMPLEX PROTEIN MIOS"/>
    <property type="match status" value="1"/>
</dbReference>
<dbReference type="OrthoDB" id="341486at2759"/>
<dbReference type="Gene3D" id="2.130.10.10">
    <property type="entry name" value="YVTN repeat-like/Quinoprotein amine dehydrogenase"/>
    <property type="match status" value="1"/>
</dbReference>
<dbReference type="InterPro" id="IPR037593">
    <property type="entry name" value="MIOS/Sea4"/>
</dbReference>
<comment type="similarity">
    <text evidence="1">Belongs to the WD repeat mio family.</text>
</comment>
<gene>
    <name evidence="3" type="ORF">cubi_01109</name>
</gene>
<evidence type="ECO:0000256" key="1">
    <source>
        <dbReference type="ARBA" id="ARBA00009713"/>
    </source>
</evidence>
<name>A0A1J4MJ60_9CRYT</name>
<protein>
    <submittedName>
        <fullName evidence="3">COOH terminal-specific cysteine rich domain-containing protein</fullName>
    </submittedName>
</protein>
<dbReference type="GO" id="GO:1904263">
    <property type="term" value="P:positive regulation of TORC1 signaling"/>
    <property type="evidence" value="ECO:0007669"/>
    <property type="project" value="TreeGrafter"/>
</dbReference>
<keyword evidence="4" id="KW-1185">Reference proteome</keyword>